<keyword evidence="5" id="KW-1185">Reference proteome</keyword>
<dbReference type="InterPro" id="IPR027417">
    <property type="entry name" value="P-loop_NTPase"/>
</dbReference>
<dbReference type="InterPro" id="IPR003959">
    <property type="entry name" value="ATPase_AAA_core"/>
</dbReference>
<protein>
    <submittedName>
        <fullName evidence="4">AAA family ATPase</fullName>
    </submittedName>
</protein>
<evidence type="ECO:0000259" key="1">
    <source>
        <dbReference type="Pfam" id="PF13175"/>
    </source>
</evidence>
<sequence length="654" mass="71723">MQLFKLTIKGFRCFGPEETTIEFDPLTAFVGANGAGKSAALIALVRMFGTTNAHRTLTREDFHVSSAAGASMPNQLDLRIEAWFQFPELLNDAAAAASAAVPECLKHIVVSETASVPMCRIRLDGSWSAGPTAEGEVEQRLSWVNSDAVDAPEEKVFPLSGVERRLIQALYIPATRDAVRELRAVSGTILSRVLKVIRWPDELKEKISKLDRELTGMVRAEATLSELESTLREHWSDLVSGTSVPSFTFADTDLAGVLRRLDAEISGPVGSRSIHLLSEGERSLLYFALVESTLTFEAKLAGKGSATFDSGPRPVLTLLAVEEPENHLAPQYLGRILKKLRNLIAAGGVQVLLTSHSASIMRRVEPSEVRHFRAEANGGRRITRLSLPKDTEEAFKYVREAVMAYPELYFASVVVLGEGASEEIVIPRVARVLGLDIDPRFIAVVPLGGRHVHHFWRLLREIGTPYVTLTDLDLERHGGGWARIRDLVGELVEFGEGSAKVLDGVHLEQVDTVVPVAITDPTFASWIRHLEVGFNVFMSAPLDLDFSMLSAFPEAYKKLAPSRGGPQFPQPHEDVKPFVERVTRATLGTNGGSGLTYTDEEHKLFSWYAYFFASGSKPATHARALAQCDDTTLAKGAPDVLRRLAERVKALAPT</sequence>
<name>A0ABT5EJF7_9BACT</name>
<dbReference type="PANTHER" id="PTHR43581">
    <property type="entry name" value="ATP/GTP PHOSPHATASE"/>
    <property type="match status" value="1"/>
</dbReference>
<dbReference type="CDD" id="cd01026">
    <property type="entry name" value="TOPRIM_OLD"/>
    <property type="match status" value="1"/>
</dbReference>
<dbReference type="Proteomes" id="UP001221411">
    <property type="component" value="Unassembled WGS sequence"/>
</dbReference>
<accession>A0ABT5EJF7</accession>
<feature type="domain" description="ATPase AAA-type core" evidence="2">
    <location>
        <begin position="272"/>
        <end position="361"/>
    </location>
</feature>
<comment type="caution">
    <text evidence="4">The sequence shown here is derived from an EMBL/GenBank/DDBJ whole genome shotgun (WGS) entry which is preliminary data.</text>
</comment>
<dbReference type="RefSeq" id="WP_271916096.1">
    <property type="nucleotide sequence ID" value="NZ_JAQNDO010000001.1"/>
</dbReference>
<dbReference type="Pfam" id="PF20469">
    <property type="entry name" value="OLD-like_TOPRIM"/>
    <property type="match status" value="1"/>
</dbReference>
<evidence type="ECO:0000259" key="2">
    <source>
        <dbReference type="Pfam" id="PF13304"/>
    </source>
</evidence>
<reference evidence="4 5" key="1">
    <citation type="submission" date="2022-11" db="EMBL/GenBank/DDBJ databases">
        <title>Minimal conservation of predation-associated metabolite biosynthetic gene clusters underscores biosynthetic potential of Myxococcota including descriptions for ten novel species: Archangium lansinium sp. nov., Myxococcus landrumus sp. nov., Nannocystis bai.</title>
        <authorList>
            <person name="Ahearne A."/>
            <person name="Stevens C."/>
            <person name="Dowd S."/>
        </authorList>
    </citation>
    <scope>NUCLEOTIDE SEQUENCE [LARGE SCALE GENOMIC DNA]</scope>
    <source>
        <strain evidence="4 5">RJM3</strain>
    </source>
</reference>
<dbReference type="SUPFAM" id="SSF52540">
    <property type="entry name" value="P-loop containing nucleoside triphosphate hydrolases"/>
    <property type="match status" value="1"/>
</dbReference>
<evidence type="ECO:0000313" key="5">
    <source>
        <dbReference type="Proteomes" id="UP001221411"/>
    </source>
</evidence>
<dbReference type="EMBL" id="JAQNDO010000001">
    <property type="protein sequence ID" value="MDC0740890.1"/>
    <property type="molecule type" value="Genomic_DNA"/>
</dbReference>
<evidence type="ECO:0000313" key="4">
    <source>
        <dbReference type="EMBL" id="MDC0740890.1"/>
    </source>
</evidence>
<dbReference type="InterPro" id="IPR051396">
    <property type="entry name" value="Bact_Antivir_Def_Nuclease"/>
</dbReference>
<feature type="domain" description="Endonuclease GajA/Old nuclease/RecF-like AAA" evidence="1">
    <location>
        <begin position="1"/>
        <end position="62"/>
    </location>
</feature>
<dbReference type="Pfam" id="PF13304">
    <property type="entry name" value="AAA_21"/>
    <property type="match status" value="1"/>
</dbReference>
<feature type="domain" description="OLD protein-like TOPRIM" evidence="3">
    <location>
        <begin position="410"/>
        <end position="473"/>
    </location>
</feature>
<dbReference type="Pfam" id="PF13175">
    <property type="entry name" value="AAA_15"/>
    <property type="match status" value="1"/>
</dbReference>
<gene>
    <name evidence="4" type="ORF">POL67_06000</name>
</gene>
<organism evidence="4 5">
    <name type="scientific">Polyangium mundeleinium</name>
    <dbReference type="NCBI Taxonomy" id="2995306"/>
    <lineage>
        <taxon>Bacteria</taxon>
        <taxon>Pseudomonadati</taxon>
        <taxon>Myxococcota</taxon>
        <taxon>Polyangia</taxon>
        <taxon>Polyangiales</taxon>
        <taxon>Polyangiaceae</taxon>
        <taxon>Polyangium</taxon>
    </lineage>
</organism>
<evidence type="ECO:0000259" key="3">
    <source>
        <dbReference type="Pfam" id="PF20469"/>
    </source>
</evidence>
<dbReference type="InterPro" id="IPR034139">
    <property type="entry name" value="TOPRIM_OLD"/>
</dbReference>
<dbReference type="InterPro" id="IPR041685">
    <property type="entry name" value="AAA_GajA/Old/RecF-like"/>
</dbReference>
<dbReference type="PANTHER" id="PTHR43581:SF4">
    <property type="entry name" value="ATP_GTP PHOSPHATASE"/>
    <property type="match status" value="1"/>
</dbReference>
<dbReference type="Gene3D" id="3.40.50.300">
    <property type="entry name" value="P-loop containing nucleotide triphosphate hydrolases"/>
    <property type="match status" value="2"/>
</dbReference>
<proteinExistence type="predicted"/>